<proteinExistence type="predicted"/>
<reference evidence="3 4" key="1">
    <citation type="journal article" date="2008" name="Nature">
        <title>The genome of Laccaria bicolor provides insights into mycorrhizal symbiosis.</title>
        <authorList>
            <person name="Martin F."/>
            <person name="Aerts A."/>
            <person name="Ahren D."/>
            <person name="Brun A."/>
            <person name="Danchin E.G.J."/>
            <person name="Duchaussoy F."/>
            <person name="Gibon J."/>
            <person name="Kohler A."/>
            <person name="Lindquist E."/>
            <person name="Pereda V."/>
            <person name="Salamov A."/>
            <person name="Shapiro H.J."/>
            <person name="Wuyts J."/>
            <person name="Blaudez D."/>
            <person name="Buee M."/>
            <person name="Brokstein P."/>
            <person name="Canbaeck B."/>
            <person name="Cohen D."/>
            <person name="Courty P.E."/>
            <person name="Coutinho P.M."/>
            <person name="Delaruelle C."/>
            <person name="Detter J.C."/>
            <person name="Deveau A."/>
            <person name="DiFazio S."/>
            <person name="Duplessis S."/>
            <person name="Fraissinet-Tachet L."/>
            <person name="Lucic E."/>
            <person name="Frey-Klett P."/>
            <person name="Fourrey C."/>
            <person name="Feussner I."/>
            <person name="Gay G."/>
            <person name="Grimwood J."/>
            <person name="Hoegger P.J."/>
            <person name="Jain P."/>
            <person name="Kilaru S."/>
            <person name="Labbe J."/>
            <person name="Lin Y.C."/>
            <person name="Legue V."/>
            <person name="Le Tacon F."/>
            <person name="Marmeisse R."/>
            <person name="Melayah D."/>
            <person name="Montanini B."/>
            <person name="Muratet M."/>
            <person name="Nehls U."/>
            <person name="Niculita-Hirzel H."/>
            <person name="Oudot-Le Secq M.P."/>
            <person name="Peter M."/>
            <person name="Quesneville H."/>
            <person name="Rajashekar B."/>
            <person name="Reich M."/>
            <person name="Rouhier N."/>
            <person name="Schmutz J."/>
            <person name="Yin T."/>
            <person name="Chalot M."/>
            <person name="Henrissat B."/>
            <person name="Kuees U."/>
            <person name="Lucas S."/>
            <person name="Van de Peer Y."/>
            <person name="Podila G.K."/>
            <person name="Polle A."/>
            <person name="Pukkila P.J."/>
            <person name="Richardson P.M."/>
            <person name="Rouze P."/>
            <person name="Sanders I.R."/>
            <person name="Stajich J.E."/>
            <person name="Tunlid A."/>
            <person name="Tuskan G."/>
            <person name="Grigoriev I.V."/>
        </authorList>
    </citation>
    <scope>NUCLEOTIDE SEQUENCE [LARGE SCALE GENOMIC DNA]</scope>
    <source>
        <strain evidence="4">S238N-H82 / ATCC MYA-4686</strain>
    </source>
</reference>
<feature type="chain" id="PRO_5002748857" evidence="2">
    <location>
        <begin position="22"/>
        <end position="1494"/>
    </location>
</feature>
<feature type="compositionally biased region" description="Polar residues" evidence="1">
    <location>
        <begin position="491"/>
        <end position="504"/>
    </location>
</feature>
<name>B0CR70_LACBS</name>
<feature type="compositionally biased region" description="Low complexity" evidence="1">
    <location>
        <begin position="505"/>
        <end position="517"/>
    </location>
</feature>
<feature type="region of interest" description="Disordered" evidence="1">
    <location>
        <begin position="583"/>
        <end position="620"/>
    </location>
</feature>
<protein>
    <submittedName>
        <fullName evidence="3">Predicted protein</fullName>
    </submittedName>
</protein>
<feature type="region of interest" description="Disordered" evidence="1">
    <location>
        <begin position="112"/>
        <end position="145"/>
    </location>
</feature>
<feature type="region of interest" description="Disordered" evidence="1">
    <location>
        <begin position="1262"/>
        <end position="1281"/>
    </location>
</feature>
<feature type="compositionally biased region" description="Basic and acidic residues" evidence="1">
    <location>
        <begin position="353"/>
        <end position="365"/>
    </location>
</feature>
<evidence type="ECO:0000313" key="3">
    <source>
        <dbReference type="EMBL" id="EDR15770.1"/>
    </source>
</evidence>
<dbReference type="OrthoDB" id="3266894at2759"/>
<feature type="region of interest" description="Disordered" evidence="1">
    <location>
        <begin position="767"/>
        <end position="789"/>
    </location>
</feature>
<feature type="compositionally biased region" description="Low complexity" evidence="1">
    <location>
        <begin position="120"/>
        <end position="139"/>
    </location>
</feature>
<dbReference type="RefSeq" id="XP_001873978.1">
    <property type="nucleotide sequence ID" value="XM_001873943.1"/>
</dbReference>
<keyword evidence="4" id="KW-1185">Reference proteome</keyword>
<feature type="compositionally biased region" description="Polar residues" evidence="1">
    <location>
        <begin position="1109"/>
        <end position="1120"/>
    </location>
</feature>
<feature type="region of interest" description="Disordered" evidence="1">
    <location>
        <begin position="1142"/>
        <end position="1165"/>
    </location>
</feature>
<dbReference type="InParanoid" id="B0CR70"/>
<feature type="region of interest" description="Disordered" evidence="1">
    <location>
        <begin position="249"/>
        <end position="276"/>
    </location>
</feature>
<sequence>MNAARPRHSVLVLFDPLLAVSDPTTPPRNISSPDSDKENVNTLTAFFNRTYNSSHPQPPQLKNRLIDVGNATLDESSINASLIEEDGPEAHLIHDSDDDENDTLTFRHMTEAATPKWHSRPTPSATSSPSPSALRTPLADLPLERDATPLARSKVYRRPVVPHLSNLSQVQPITSHESFSESVAKPATPIASTSGSSIPPIYITHDDLPDSSSESLSSSVCTLNLATPTGTLLTDTSLPVVVSPPSNSIQDILPVPSLDRSRLRPNPPPSANSNRCSVDLQSSFQLQLESADATFDLLNDKISFLGSKNGLDSFFDAIEGEDSFDMSAEQGKMESVLKSMKNEETDGAPPRIKTSDEDLITRKPTSQERRCFDSLGVKRASLCQQDLEKPSPIVVPTKPSEPPLLSTPSSKCDLPRVPPPAVPALKIVKRAKVSGHSKSNSTSSTSSSEGPTFACAGVELVSARTIPSVSMTGRLPVSRGVSPRSSGLVPRNTTLRAPASRNNTAPSAPSVPAASAPIGSGARRVLISDGPTLQPRSRIVANSIQSKEGPFRLQRPAPVSNILTKPLAVGGLKRPAKYGSSVGTISNLPKPVSRSGTSKLPTTGLRNGGSSLPARPAAPSKKPIVTFSTAFYDDPAFSPDPRSHPYFATEYNWESPPAPGHPTLRGQRRRRSPGIHDATAETEVDSFQLLQPPNSPTSPDGVDEPQSTSYPPPSSTSNSIVLSSIPTAPTHTSILSRAFVNSKDPTRKRGSLLSWLKEAQLNMGSLSNVTKPSQSHPDVPPPPYEANPAKVTKPAMLTALTSDRQSARSRLATIPSLQGGTNQGGPAHNWRLQDLDRIDELDHSNPLGIALHHGGPYEAVRSAVQSGVQMPLGFSNNDRGLQTVGDVYTPPQAPAGVPLNLSPGQILPRNFRRQQAKPPRLRSGEAFLSSPGQLEASRSVPQESVIPPRHRAQLSATGHATPRYRNHPPRRAVDSPFDGPAIQIGMAMMQLSASPPRLNDYTYKRAQHESEVDPYGLTLEPLTYLQQASEKGGSLTPHCTAEQVVMNTDLLTSQKRSVGDDGKQVHLPHVTVAWEVDGASAQRQEGCLPKSPPSPIDFQVTQNAATTHEPTDPIFSSPTDMFQHKGGRAEENRQAFIAQSEISNDKDPPPYPPQPKNAGKAALQQTNGVANKEPNYFKQTGKVVDAQGHHCPLDDVVQHQFIRYEIHPSRSPTGNQHGDQTGYEVDLRRYEVPDRPLQDCEPTEGDEQHIDWINAEDGQDNRHAATGLARSAPKSKNHDENHLQYHYPFTLKRTSWSDQGSTEGQPRLPPSGVDHTLQTGTTQHINTMPQGTHQPLGHAHKNQQMNFFHHHLSAHTEVYRGSQVNLSGNDHSANPISYKHNRNTHGTSVNFHDDGQYTNLHARDGSARDQSSYSQTITNQPNFSQERGKTAATFSSKETRYAYPPSTAKFTANATVSIPIFVANLPSFSADSFTVSITRGAHAANIRKYLSVTT</sequence>
<dbReference type="HOGENOM" id="CLU_248984_0_0_1"/>
<feature type="signal peptide" evidence="2">
    <location>
        <begin position="1"/>
        <end position="21"/>
    </location>
</feature>
<feature type="region of interest" description="Disordered" evidence="1">
    <location>
        <begin position="431"/>
        <end position="452"/>
    </location>
</feature>
<dbReference type="EMBL" id="DS547091">
    <property type="protein sequence ID" value="EDR15770.1"/>
    <property type="molecule type" value="Genomic_DNA"/>
</dbReference>
<feature type="region of interest" description="Disordered" evidence="1">
    <location>
        <begin position="913"/>
        <end position="975"/>
    </location>
</feature>
<evidence type="ECO:0000256" key="2">
    <source>
        <dbReference type="SAM" id="SignalP"/>
    </source>
</evidence>
<organism evidence="4">
    <name type="scientific">Laccaria bicolor (strain S238N-H82 / ATCC MYA-4686)</name>
    <name type="common">Bicoloured deceiver</name>
    <name type="synonym">Laccaria laccata var. bicolor</name>
    <dbReference type="NCBI Taxonomy" id="486041"/>
    <lineage>
        <taxon>Eukaryota</taxon>
        <taxon>Fungi</taxon>
        <taxon>Dikarya</taxon>
        <taxon>Basidiomycota</taxon>
        <taxon>Agaricomycotina</taxon>
        <taxon>Agaricomycetes</taxon>
        <taxon>Agaricomycetidae</taxon>
        <taxon>Agaricales</taxon>
        <taxon>Agaricineae</taxon>
        <taxon>Hydnangiaceae</taxon>
        <taxon>Laccaria</taxon>
    </lineage>
</organism>
<evidence type="ECO:0000313" key="4">
    <source>
        <dbReference type="Proteomes" id="UP000001194"/>
    </source>
</evidence>
<feature type="region of interest" description="Disordered" evidence="1">
    <location>
        <begin position="473"/>
        <end position="517"/>
    </location>
</feature>
<feature type="compositionally biased region" description="Low complexity" evidence="1">
    <location>
        <begin position="436"/>
        <end position="448"/>
    </location>
</feature>
<gene>
    <name evidence="3" type="ORF">LACBIDRAFT_291654</name>
</gene>
<accession>B0CR70</accession>
<feature type="region of interest" description="Disordered" evidence="1">
    <location>
        <begin position="1109"/>
        <end position="1129"/>
    </location>
</feature>
<feature type="region of interest" description="Disordered" evidence="1">
    <location>
        <begin position="342"/>
        <end position="365"/>
    </location>
</feature>
<feature type="region of interest" description="Disordered" evidence="1">
    <location>
        <begin position="648"/>
        <end position="723"/>
    </location>
</feature>
<dbReference type="GeneID" id="6069593"/>
<feature type="compositionally biased region" description="Polar residues" evidence="1">
    <location>
        <begin position="594"/>
        <end position="610"/>
    </location>
</feature>
<evidence type="ECO:0000256" key="1">
    <source>
        <dbReference type="SAM" id="MobiDB-lite"/>
    </source>
</evidence>
<keyword evidence="2" id="KW-0732">Signal</keyword>
<dbReference type="KEGG" id="lbc:LACBIDRAFT_291654"/>
<dbReference type="Proteomes" id="UP000001194">
    <property type="component" value="Unassembled WGS sequence"/>
</dbReference>
<feature type="compositionally biased region" description="Low complexity" evidence="1">
    <location>
        <begin position="705"/>
        <end position="723"/>
    </location>
</feature>
<feature type="region of interest" description="Disordered" evidence="1">
    <location>
        <begin position="391"/>
        <end position="418"/>
    </location>
</feature>